<comment type="caution">
    <text evidence="2">The sequence shown here is derived from an EMBL/GenBank/DDBJ whole genome shotgun (WGS) entry which is preliminary data.</text>
</comment>
<name>A0AAD2VUZ4_PRORE</name>
<keyword evidence="1" id="KW-1133">Transmembrane helix</keyword>
<protein>
    <submittedName>
        <fullName evidence="2">Uncharacterized protein</fullName>
    </submittedName>
</protein>
<feature type="transmembrane region" description="Helical" evidence="1">
    <location>
        <begin position="12"/>
        <end position="33"/>
    </location>
</feature>
<proteinExistence type="predicted"/>
<reference evidence="2" key="1">
    <citation type="submission" date="2023-10" db="EMBL/GenBank/DDBJ databases">
        <authorList>
            <consortium name="Clinical and Environmental Microbiology Branch: Whole genome sequencing antimicrobial resistance pathogens in the healthcare setting"/>
        </authorList>
    </citation>
    <scope>NUCLEOTIDE SEQUENCE</scope>
    <source>
        <strain evidence="2">2020QW-00022</strain>
    </source>
</reference>
<evidence type="ECO:0000313" key="3">
    <source>
        <dbReference type="EMBL" id="EMR4590720.1"/>
    </source>
</evidence>
<evidence type="ECO:0000256" key="1">
    <source>
        <dbReference type="SAM" id="Phobius"/>
    </source>
</evidence>
<keyword evidence="1" id="KW-0472">Membrane</keyword>
<keyword evidence="1" id="KW-0812">Transmembrane</keyword>
<evidence type="ECO:0000313" key="2">
    <source>
        <dbReference type="EMBL" id="ELR5218533.1"/>
    </source>
</evidence>
<sequence length="75" mass="8652">MKMTPLLRRCMPVLVVIAILVYLVIFLSTGFWLRVVSTCDRAQDLSNRTTYLDGLVCRYHDTHEAIKPPSTRSLR</sequence>
<organism evidence="2">
    <name type="scientific">Providencia rettgeri</name>
    <dbReference type="NCBI Taxonomy" id="587"/>
    <lineage>
        <taxon>Bacteria</taxon>
        <taxon>Pseudomonadati</taxon>
        <taxon>Pseudomonadota</taxon>
        <taxon>Gammaproteobacteria</taxon>
        <taxon>Enterobacterales</taxon>
        <taxon>Morganellaceae</taxon>
        <taxon>Providencia</taxon>
    </lineage>
</organism>
<dbReference type="EMBL" id="ABEXCJ050000006">
    <property type="protein sequence ID" value="EMR4590720.1"/>
    <property type="molecule type" value="Genomic_DNA"/>
</dbReference>
<accession>A0AAD2VUZ4</accession>
<gene>
    <name evidence="3" type="ORF">M0K77_003063</name>
    <name evidence="2" type="ORF">M0K77_RS15315</name>
</gene>
<dbReference type="AlphaFoldDB" id="A0AAD2VUZ4"/>
<dbReference type="EMBL" id="ABEXCJ040000006">
    <property type="protein sequence ID" value="ELR5218533.1"/>
    <property type="molecule type" value="Genomic_DNA"/>
</dbReference>